<dbReference type="EMBL" id="JAJJMB010011750">
    <property type="protein sequence ID" value="KAI3900049.1"/>
    <property type="molecule type" value="Genomic_DNA"/>
</dbReference>
<evidence type="ECO:0000313" key="8">
    <source>
        <dbReference type="EMBL" id="KAI3900049.1"/>
    </source>
</evidence>
<dbReference type="Pfam" id="PF00931">
    <property type="entry name" value="NB-ARC"/>
    <property type="match status" value="1"/>
</dbReference>
<comment type="similarity">
    <text evidence="1">Belongs to the disease resistance NB-LRR family.</text>
</comment>
<evidence type="ECO:0008006" key="10">
    <source>
        <dbReference type="Google" id="ProtNLM"/>
    </source>
</evidence>
<dbReference type="Gene3D" id="3.80.10.10">
    <property type="entry name" value="Ribonuclease Inhibitor"/>
    <property type="match status" value="1"/>
</dbReference>
<dbReference type="InterPro" id="IPR032675">
    <property type="entry name" value="LRR_dom_sf"/>
</dbReference>
<feature type="coiled-coil region" evidence="5">
    <location>
        <begin position="27"/>
        <end position="75"/>
    </location>
</feature>
<dbReference type="SUPFAM" id="SSF52540">
    <property type="entry name" value="P-loop containing nucleoside triphosphate hydrolases"/>
    <property type="match status" value="1"/>
</dbReference>
<evidence type="ECO:0000256" key="4">
    <source>
        <dbReference type="ARBA" id="ARBA00022840"/>
    </source>
</evidence>
<dbReference type="Pfam" id="PF13855">
    <property type="entry name" value="LRR_8"/>
    <property type="match status" value="2"/>
</dbReference>
<keyword evidence="2" id="KW-0677">Repeat</keyword>
<gene>
    <name evidence="8" type="ORF">MKW98_000949</name>
</gene>
<proteinExistence type="inferred from homology"/>
<dbReference type="Gene3D" id="3.40.50.300">
    <property type="entry name" value="P-loop containing nucleotide triphosphate hydrolases"/>
    <property type="match status" value="1"/>
</dbReference>
<dbReference type="InterPro" id="IPR042197">
    <property type="entry name" value="Apaf_helical"/>
</dbReference>
<dbReference type="Proteomes" id="UP001202328">
    <property type="component" value="Unassembled WGS sequence"/>
</dbReference>
<dbReference type="InterPro" id="IPR027417">
    <property type="entry name" value="P-loop_NTPase"/>
</dbReference>
<keyword evidence="9" id="KW-1185">Reference proteome</keyword>
<dbReference type="PANTHER" id="PTHR33463">
    <property type="entry name" value="NB-ARC DOMAIN-CONTAINING PROTEIN-RELATED"/>
    <property type="match status" value="1"/>
</dbReference>
<evidence type="ECO:0000256" key="2">
    <source>
        <dbReference type="ARBA" id="ARBA00022737"/>
    </source>
</evidence>
<reference evidence="8" key="1">
    <citation type="submission" date="2022-04" db="EMBL/GenBank/DDBJ databases">
        <title>A functionally conserved STORR gene fusion in Papaver species that diverged 16.8 million years ago.</title>
        <authorList>
            <person name="Catania T."/>
        </authorList>
    </citation>
    <scope>NUCLEOTIDE SEQUENCE</scope>
    <source>
        <strain evidence="8">S-188037</strain>
    </source>
</reference>
<protein>
    <recommendedName>
        <fullName evidence="10">NB-ARC domain-containing protein</fullName>
    </recommendedName>
</protein>
<evidence type="ECO:0000256" key="3">
    <source>
        <dbReference type="ARBA" id="ARBA00022821"/>
    </source>
</evidence>
<keyword evidence="5" id="KW-0175">Coiled coil</keyword>
<dbReference type="GO" id="GO:0005524">
    <property type="term" value="F:ATP binding"/>
    <property type="evidence" value="ECO:0007669"/>
    <property type="project" value="UniProtKB-KW"/>
</dbReference>
<dbReference type="Pfam" id="PF23247">
    <property type="entry name" value="LRR_RPS2"/>
    <property type="match status" value="1"/>
</dbReference>
<dbReference type="PRINTS" id="PR00364">
    <property type="entry name" value="DISEASERSIST"/>
</dbReference>
<dbReference type="Gene3D" id="1.10.8.430">
    <property type="entry name" value="Helical domain of apoptotic protease-activating factors"/>
    <property type="match status" value="1"/>
</dbReference>
<dbReference type="AlphaFoldDB" id="A0AAD4XCH6"/>
<dbReference type="InterPro" id="IPR057135">
    <property type="entry name" value="At4g27190-like_LRR"/>
</dbReference>
<dbReference type="PANTHER" id="PTHR33463:SF218">
    <property type="entry name" value="DISEASE RESISTANCE PROTEIN RPS2-LIKE"/>
    <property type="match status" value="1"/>
</dbReference>
<dbReference type="InterPro" id="IPR001611">
    <property type="entry name" value="Leu-rich_rpt"/>
</dbReference>
<dbReference type="Gene3D" id="1.10.10.10">
    <property type="entry name" value="Winged helix-like DNA-binding domain superfamily/Winged helix DNA-binding domain"/>
    <property type="match status" value="1"/>
</dbReference>
<dbReference type="InterPro" id="IPR002182">
    <property type="entry name" value="NB-ARC"/>
</dbReference>
<name>A0AAD4XCH6_9MAGN</name>
<dbReference type="FunFam" id="3.40.50.300:FF:001091">
    <property type="entry name" value="Probable disease resistance protein At1g61300"/>
    <property type="match status" value="1"/>
</dbReference>
<organism evidence="8 9">
    <name type="scientific">Papaver atlanticum</name>
    <dbReference type="NCBI Taxonomy" id="357466"/>
    <lineage>
        <taxon>Eukaryota</taxon>
        <taxon>Viridiplantae</taxon>
        <taxon>Streptophyta</taxon>
        <taxon>Embryophyta</taxon>
        <taxon>Tracheophyta</taxon>
        <taxon>Spermatophyta</taxon>
        <taxon>Magnoliopsida</taxon>
        <taxon>Ranunculales</taxon>
        <taxon>Papaveraceae</taxon>
        <taxon>Papaveroideae</taxon>
        <taxon>Papaver</taxon>
    </lineage>
</organism>
<dbReference type="GO" id="GO:0006952">
    <property type="term" value="P:defense response"/>
    <property type="evidence" value="ECO:0007669"/>
    <property type="project" value="UniProtKB-KW"/>
</dbReference>
<dbReference type="SUPFAM" id="SSF52058">
    <property type="entry name" value="L domain-like"/>
    <property type="match status" value="1"/>
</dbReference>
<accession>A0AAD4XCH6</accession>
<keyword evidence="4" id="KW-0547">Nucleotide-binding</keyword>
<dbReference type="InterPro" id="IPR050905">
    <property type="entry name" value="Plant_NBS-LRR"/>
</dbReference>
<dbReference type="GO" id="GO:0043531">
    <property type="term" value="F:ADP binding"/>
    <property type="evidence" value="ECO:0007669"/>
    <property type="project" value="InterPro"/>
</dbReference>
<dbReference type="InterPro" id="IPR036388">
    <property type="entry name" value="WH-like_DNA-bd_sf"/>
</dbReference>
<evidence type="ECO:0000256" key="5">
    <source>
        <dbReference type="SAM" id="Coils"/>
    </source>
</evidence>
<evidence type="ECO:0000256" key="1">
    <source>
        <dbReference type="ARBA" id="ARBA00008894"/>
    </source>
</evidence>
<evidence type="ECO:0000259" key="6">
    <source>
        <dbReference type="Pfam" id="PF00931"/>
    </source>
</evidence>
<evidence type="ECO:0000259" key="7">
    <source>
        <dbReference type="Pfam" id="PF23247"/>
    </source>
</evidence>
<sequence>MAECIVAPVLEIIKCFGPSIKLGVGYLVQHEKKIGKLRIKVERLKKLRSELQQKVEAAENNLQTINQEVKDWFVDVDTEVTQCETTMEALVNRQADLDQTMQKKIKHFTRRYGFGKLISKKTIIIDELIQGSNFSNISYASSLVNGADDFPTDLDFVRFPSRKCVMEEVMIALSNDETNLIEVYGMGGIGKTMLIHQICNQVKENRLFEVVVFVTVSQNVDLKSIQDTIADALQCETVKQSGDTTRRGSLLHERFKKEQCILLVLDDIWANDFELRHVGMPYGPNKGCKVLITSRIRKEHCGSHLIQKNIEVKTIKEEESRGLFRKNVGDVPESASAVAEMIVKECNGLPIALVVLGRGLRNKDTKQWEDTARQLKNSHIKVIEDMDSKVFWSIKLSYNFLKNEIAKRCFLLCCLFPEDHKITVSNDLMMYFVCDCDLQGFTNLEEVRGRLHTVLQLLTDSCLLMRSENKSTVWMHDIIRDVAISIAKEEHGFFVKAGMELTKWPSIDARVARLSLMKTSISCLPDKPAFPRHLVSMSLEGNATLKNIPDGYFRGMKKIETLDLRSTGISKLPFSFSFLASLRTLYLDYCVFNPSIDISLVVFLKKLVILSLQGCNLERLPHEIGELTGLKSLNLSHNKSLQVQPNVISKLSQLEELYMKESFSGWEMEGWQSETKAGLEELTSLLEKGVLTTLHFSLDKSRGEHLSEEDGPSGSIRLDVTFGQRTGLDYMSSDNFIELTVNSHRIRPVIMVLLERIGTLKLKRSNDLESVAQIYPTHVGFKNMKSLGIEECNGMVFLMRADEAEVASNIFSAMEVLQFYSMDNLERLFDGPVPTGFINNLKRLDVKMCNKMVSIFDSNLLKQVPNLDELNIEHCQMLREIFNLEEAAGEGSDNVSTLFKLRKICLHHLPSLEIICKGVIPNGRFDNLQIVELYTCDGIKYLFSLDIATRLRQLKELKIQFCFDMVKLIAPEEDTVGCSSTAISPASIFFPKLESIFIECCFSLEQLWVAKNLADSDRNPVLLPELNRLELSGLPKLTDLHQGSTSLEYPSLQHLEVVNCVNLKRICLSHQRTPKLEKIVGNDETWFESIEWENSSDKQHMHHLYQVCILVFFFFF</sequence>
<keyword evidence="3" id="KW-0611">Plant defense</keyword>
<feature type="domain" description="Disease resistance protein At4g27190-like leucine-rich repeats" evidence="7">
    <location>
        <begin position="817"/>
        <end position="962"/>
    </location>
</feature>
<feature type="domain" description="NB-ARC" evidence="6">
    <location>
        <begin position="165"/>
        <end position="330"/>
    </location>
</feature>
<keyword evidence="4" id="KW-0067">ATP-binding</keyword>
<comment type="caution">
    <text evidence="8">The sequence shown here is derived from an EMBL/GenBank/DDBJ whole genome shotgun (WGS) entry which is preliminary data.</text>
</comment>
<evidence type="ECO:0000313" key="9">
    <source>
        <dbReference type="Proteomes" id="UP001202328"/>
    </source>
</evidence>